<dbReference type="EMBL" id="VCKX01000040">
    <property type="protein sequence ID" value="TMR34816.1"/>
    <property type="molecule type" value="Genomic_DNA"/>
</dbReference>
<keyword evidence="3" id="KW-1185">Reference proteome</keyword>
<dbReference type="OrthoDB" id="3535508at2"/>
<reference evidence="2 3" key="1">
    <citation type="submission" date="2019-05" db="EMBL/GenBank/DDBJ databases">
        <title>Draft genome sequence of Nonomuraea zeae DSM 100528.</title>
        <authorList>
            <person name="Saricaoglu S."/>
            <person name="Isik K."/>
        </authorList>
    </citation>
    <scope>NUCLEOTIDE SEQUENCE [LARGE SCALE GENOMIC DNA]</scope>
    <source>
        <strain evidence="2 3">DSM 100528</strain>
    </source>
</reference>
<evidence type="ECO:0000256" key="1">
    <source>
        <dbReference type="SAM" id="MobiDB-lite"/>
    </source>
</evidence>
<feature type="region of interest" description="Disordered" evidence="1">
    <location>
        <begin position="126"/>
        <end position="155"/>
    </location>
</feature>
<evidence type="ECO:0000313" key="3">
    <source>
        <dbReference type="Proteomes" id="UP000306628"/>
    </source>
</evidence>
<name>A0A5S4GPC5_9ACTN</name>
<dbReference type="Proteomes" id="UP000306628">
    <property type="component" value="Unassembled WGS sequence"/>
</dbReference>
<dbReference type="AlphaFoldDB" id="A0A5S4GPC5"/>
<accession>A0A5S4GPC5</accession>
<comment type="caution">
    <text evidence="2">The sequence shown here is derived from an EMBL/GenBank/DDBJ whole genome shotgun (WGS) entry which is preliminary data.</text>
</comment>
<protein>
    <submittedName>
        <fullName evidence="2">Uncharacterized protein</fullName>
    </submittedName>
</protein>
<proteinExistence type="predicted"/>
<organism evidence="2 3">
    <name type="scientific">Nonomuraea zeae</name>
    <dbReference type="NCBI Taxonomy" id="1642303"/>
    <lineage>
        <taxon>Bacteria</taxon>
        <taxon>Bacillati</taxon>
        <taxon>Actinomycetota</taxon>
        <taxon>Actinomycetes</taxon>
        <taxon>Streptosporangiales</taxon>
        <taxon>Streptosporangiaceae</taxon>
        <taxon>Nonomuraea</taxon>
    </lineage>
</organism>
<sequence length="155" mass="16993">MAQVRADLSGFEDPYLSGFRHPLLGERIVGGRHMTPEQETTRLAPITAVAVADRLQRELAAHGITTDVNDGYGLAVVSVSRGLVVWTNGDLFWWCSGWNDRRDRPVYAWHPSADPQRAARRIAARVGDLRSATPVHPQPAPAQPNETPLRKGGPA</sequence>
<evidence type="ECO:0000313" key="2">
    <source>
        <dbReference type="EMBL" id="TMR34816.1"/>
    </source>
</evidence>
<gene>
    <name evidence="2" type="ORF">ETD85_15520</name>
</gene>
<dbReference type="RefSeq" id="WP_138690411.1">
    <property type="nucleotide sequence ID" value="NZ_JBHSAZ010000039.1"/>
</dbReference>